<dbReference type="Gene3D" id="3.40.630.30">
    <property type="match status" value="1"/>
</dbReference>
<gene>
    <name evidence="2" type="ORF">GCM10023169_31100</name>
</gene>
<dbReference type="EMBL" id="BAABGN010000012">
    <property type="protein sequence ID" value="GAA4429141.1"/>
    <property type="molecule type" value="Genomic_DNA"/>
</dbReference>
<proteinExistence type="predicted"/>
<evidence type="ECO:0000313" key="3">
    <source>
        <dbReference type="Proteomes" id="UP001500622"/>
    </source>
</evidence>
<evidence type="ECO:0000259" key="1">
    <source>
        <dbReference type="PROSITE" id="PS51186"/>
    </source>
</evidence>
<name>A0ABP8LJ56_9MICO</name>
<dbReference type="CDD" id="cd04301">
    <property type="entry name" value="NAT_SF"/>
    <property type="match status" value="1"/>
</dbReference>
<reference evidence="3" key="1">
    <citation type="journal article" date="2019" name="Int. J. Syst. Evol. Microbiol.">
        <title>The Global Catalogue of Microorganisms (GCM) 10K type strain sequencing project: providing services to taxonomists for standard genome sequencing and annotation.</title>
        <authorList>
            <consortium name="The Broad Institute Genomics Platform"/>
            <consortium name="The Broad Institute Genome Sequencing Center for Infectious Disease"/>
            <person name="Wu L."/>
            <person name="Ma J."/>
        </authorList>
    </citation>
    <scope>NUCLEOTIDE SEQUENCE [LARGE SCALE GENOMIC DNA]</scope>
    <source>
        <strain evidence="3">JCM 17810</strain>
    </source>
</reference>
<dbReference type="SUPFAM" id="SSF55729">
    <property type="entry name" value="Acyl-CoA N-acyltransferases (Nat)"/>
    <property type="match status" value="2"/>
</dbReference>
<organism evidence="2 3">
    <name type="scientific">Georgenia halophila</name>
    <dbReference type="NCBI Taxonomy" id="620889"/>
    <lineage>
        <taxon>Bacteria</taxon>
        <taxon>Bacillati</taxon>
        <taxon>Actinomycetota</taxon>
        <taxon>Actinomycetes</taxon>
        <taxon>Micrococcales</taxon>
        <taxon>Bogoriellaceae</taxon>
        <taxon>Georgenia</taxon>
    </lineage>
</organism>
<dbReference type="InterPro" id="IPR000182">
    <property type="entry name" value="GNAT_dom"/>
</dbReference>
<dbReference type="Pfam" id="PF00583">
    <property type="entry name" value="Acetyltransf_1"/>
    <property type="match status" value="1"/>
</dbReference>
<protein>
    <recommendedName>
        <fullName evidence="1">N-acetyltransferase domain-containing protein</fullName>
    </recommendedName>
</protein>
<dbReference type="InterPro" id="IPR016181">
    <property type="entry name" value="Acyl_CoA_acyltransferase"/>
</dbReference>
<accession>A0ABP8LJ56</accession>
<comment type="caution">
    <text evidence="2">The sequence shown here is derived from an EMBL/GenBank/DDBJ whole genome shotgun (WGS) entry which is preliminary data.</text>
</comment>
<evidence type="ECO:0000313" key="2">
    <source>
        <dbReference type="EMBL" id="GAA4429141.1"/>
    </source>
</evidence>
<keyword evidence="3" id="KW-1185">Reference proteome</keyword>
<dbReference type="PROSITE" id="PS51186">
    <property type="entry name" value="GNAT"/>
    <property type="match status" value="1"/>
</dbReference>
<dbReference type="Proteomes" id="UP001500622">
    <property type="component" value="Unassembled WGS sequence"/>
</dbReference>
<dbReference type="RefSeq" id="WP_345217179.1">
    <property type="nucleotide sequence ID" value="NZ_BAABGN010000012.1"/>
</dbReference>
<sequence length="398" mass="42948">MSTTPRFRIIEVSVPPSLDAEPSAAIIARSEIETEALREVLGHDDLADPPSTIVAGLADQRHSKKLMLAAVEDDGDTGQPRDPAQILGYAGFMLPTDDNVHLAVGDVMVRSSARRRGVGTALWEAAQDRLRAEGRTTVSAWTAHAPTVRDGVETLEAATGVGTIAATDAAARFAVRHGFALEQTERQSTLRVPVDPSQVAAWRAEAQGKAGEDYRVVQWQEGTPAQWLEPMAELNRRMSTDAPTGGIDFQEETWDAERVRHNDEHIAARGHRYVLSAVEHVPGGTLVAYTMLVMPRAKPEVAYQETTIVHGEHRGKRLGLLVKAANLELLADAYPAVRRIHTWNAGENDHMLAINIRMGFELASVEGAWQVRLDASGTADAAVGPGKESVASQPAPAG</sequence>
<feature type="domain" description="N-acetyltransferase" evidence="1">
    <location>
        <begin position="24"/>
        <end position="205"/>
    </location>
</feature>